<dbReference type="GeneID" id="5739759"/>
<dbReference type="PANTHER" id="PTHR19853:SF0">
    <property type="entry name" value="WD REPEAT-CONTAINING PROTEIN 3"/>
    <property type="match status" value="1"/>
</dbReference>
<dbReference type="EMBL" id="CP000881">
    <property type="protein sequence ID" value="ABW97970.1"/>
    <property type="molecule type" value="Genomic_DNA"/>
</dbReference>
<dbReference type="InterPro" id="IPR051570">
    <property type="entry name" value="TBC1_cilium_biogenesis"/>
</dbReference>
<evidence type="ECO:0000256" key="2">
    <source>
        <dbReference type="ARBA" id="ARBA00022737"/>
    </source>
</evidence>
<evidence type="ECO:0000313" key="5">
    <source>
        <dbReference type="Proteomes" id="UP000243127"/>
    </source>
</evidence>
<feature type="repeat" description="WD" evidence="3">
    <location>
        <begin position="613"/>
        <end position="654"/>
    </location>
</feature>
<dbReference type="SMART" id="SM00320">
    <property type="entry name" value="WD40"/>
    <property type="match status" value="7"/>
</dbReference>
<dbReference type="PRINTS" id="PR00320">
    <property type="entry name" value="GPROTEINBRPT"/>
</dbReference>
<dbReference type="PROSITE" id="PS00678">
    <property type="entry name" value="WD_REPEATS_1"/>
    <property type="match status" value="1"/>
</dbReference>
<sequence length="825" mass="96143">MVCLKLSLGVISDSINALFLPKTSVPNIIILSKENFLILLSLRSGTTIAILKKSTEEVKKILKIEINKSFRSKTILIAAGFDNGLIQIWKMNILKSSIVCVILKGHIFPINALKFDFHRQNFFSACKSGNLVFWDLKKKIGIFKIKKAHQGKINILCLTRKVVGKLKFLLSFGEDNYIRFWDLKTGFCLKTLTSPFNKILNIEFFWKENSLIFFNDVGTLAFYGIKKFFSFYLLKKISTTFGFKNSNLFLNKNQSFLFVFGKNNFVDIFILKKKSPSFQAKSHKIKNPTKKPKLFLKKFTHFFVSKIKGIDVWENKFGKNNFLIVHYFSNFIDLYKIQKKKNSKKKHKILLIQIFRTKIESNPSDVRELIWFSNDFFIVSLYGLAKKIYVWFLNSQKCSQIIPIFSSGICMNLSGKNQIILGNKKGSIELFNLETGILVLSKSKAHIGPIWAIDLLKNFFKVISGGADGMLKIWDYELNEIKISKYLYLRDQILSLKIFFNKNLIIISSLTSKILFFLLDSLQFSFSLQGHSLPIMSMDLHCDLSLIATGSADNFLKIWDLKNKLIRKSLNYHGSAITAVIFQKSTGNIFSASRCGKICFWSKNNYKLLSELKNYHLGPIWTLKISSNGNFLASGSQDKKLIIWKINEENFEENFLKPQKNNEDQSDFIKNLPQQKKIKKKLDFFESFESFFFRKTFEKKKQIKFSDENLNILNFFAKIEDKEWEIFLETKKTKIVFFFLNLVFKKIKSDQRLDLFYFLEKFIYFLKLAEKKKIASLDVVYFKKIKRDIKKFLFGIKEKLVKNLNLMNLVKKKLVKKKSDLPDSN</sequence>
<keyword evidence="1 3" id="KW-0853">WD repeat</keyword>
<dbReference type="InterPro" id="IPR036322">
    <property type="entry name" value="WD40_repeat_dom_sf"/>
</dbReference>
<dbReference type="AlphaFoldDB" id="A9BKD7"/>
<accession>A9BKD7</accession>
<dbReference type="RefSeq" id="XP_001712295.1">
    <property type="nucleotide sequence ID" value="XM_001712243.1"/>
</dbReference>
<dbReference type="PROSITE" id="PS50294">
    <property type="entry name" value="WD_REPEATS_REGION"/>
    <property type="match status" value="2"/>
</dbReference>
<feature type="repeat" description="WD" evidence="3">
    <location>
        <begin position="528"/>
        <end position="569"/>
    </location>
</feature>
<dbReference type="GO" id="GO:0030490">
    <property type="term" value="P:maturation of SSU-rRNA"/>
    <property type="evidence" value="ECO:0007669"/>
    <property type="project" value="TreeGrafter"/>
</dbReference>
<dbReference type="SUPFAM" id="SSF50978">
    <property type="entry name" value="WD40 repeat-like"/>
    <property type="match status" value="2"/>
</dbReference>
<dbReference type="InterPro" id="IPR020472">
    <property type="entry name" value="WD40_PAC1"/>
</dbReference>
<dbReference type="GO" id="GO:0030515">
    <property type="term" value="F:snoRNA binding"/>
    <property type="evidence" value="ECO:0007669"/>
    <property type="project" value="TreeGrafter"/>
</dbReference>
<dbReference type="Gene3D" id="2.130.10.10">
    <property type="entry name" value="YVTN repeat-like/Quinoprotein amine dehydrogenase"/>
    <property type="match status" value="3"/>
</dbReference>
<dbReference type="GO" id="GO:0032040">
    <property type="term" value="C:small-subunit processome"/>
    <property type="evidence" value="ECO:0007669"/>
    <property type="project" value="TreeGrafter"/>
</dbReference>
<feature type="repeat" description="WD" evidence="3">
    <location>
        <begin position="168"/>
        <end position="191"/>
    </location>
</feature>
<gene>
    <name evidence="4" type="ORF">HAN_1g130</name>
</gene>
<dbReference type="InterPro" id="IPR019775">
    <property type="entry name" value="WD40_repeat_CS"/>
</dbReference>
<keyword evidence="4" id="KW-0542">Nucleomorph</keyword>
<protein>
    <submittedName>
        <fullName evidence="4">Uncharacterized protein</fullName>
    </submittedName>
</protein>
<evidence type="ECO:0000256" key="1">
    <source>
        <dbReference type="ARBA" id="ARBA00022574"/>
    </source>
</evidence>
<dbReference type="InterPro" id="IPR015943">
    <property type="entry name" value="WD40/YVTN_repeat-like_dom_sf"/>
</dbReference>
<dbReference type="GO" id="GO:0034388">
    <property type="term" value="C:Pwp2p-containing subcomplex of 90S preribosome"/>
    <property type="evidence" value="ECO:0007669"/>
    <property type="project" value="TreeGrafter"/>
</dbReference>
<organism evidence="4 5">
    <name type="scientific">Hemiselmis andersenii</name>
    <name type="common">Cryptophyte alga</name>
    <dbReference type="NCBI Taxonomy" id="464988"/>
    <lineage>
        <taxon>Eukaryota</taxon>
        <taxon>Cryptophyceae</taxon>
        <taxon>Cryptomonadales</taxon>
        <taxon>Hemiselmidaceae</taxon>
        <taxon>Hemiselmis</taxon>
    </lineage>
</organism>
<proteinExistence type="predicted"/>
<name>A9BKD7_HEMAN</name>
<dbReference type="PANTHER" id="PTHR19853">
    <property type="entry name" value="WD REPEAT CONTAINING PROTEIN 3 WDR3"/>
    <property type="match status" value="1"/>
</dbReference>
<keyword evidence="2" id="KW-0677">Repeat</keyword>
<reference evidence="4 5" key="1">
    <citation type="journal article" date="2007" name="Proc. Natl. Acad. Sci. U.S.A.">
        <title>Nucleomorph genome of Hemiselmis andersenii reveals complete intron loss and compaction as a driver of protein structure and function.</title>
        <authorList>
            <person name="Lane C.E."/>
            <person name="van den Heuvel K."/>
            <person name="Kozera C."/>
            <person name="Curtis B.A."/>
            <person name="Parsons B.J."/>
            <person name="Bowman S."/>
            <person name="Archibald J.M."/>
        </authorList>
    </citation>
    <scope>NUCLEOTIDE SEQUENCE [LARGE SCALE GENOMIC DNA]</scope>
    <source>
        <strain evidence="4 5">CCMP644</strain>
    </source>
</reference>
<dbReference type="Pfam" id="PF25172">
    <property type="entry name" value="Beta-prop_WDR3_2nd"/>
    <property type="match status" value="1"/>
</dbReference>
<evidence type="ECO:0000313" key="4">
    <source>
        <dbReference type="EMBL" id="ABW97970.1"/>
    </source>
</evidence>
<dbReference type="InterPro" id="IPR001680">
    <property type="entry name" value="WD40_rpt"/>
</dbReference>
<feature type="repeat" description="WD" evidence="3">
    <location>
        <begin position="443"/>
        <end position="484"/>
    </location>
</feature>
<dbReference type="Proteomes" id="UP000243127">
    <property type="component" value="Nucleomorph 1"/>
</dbReference>
<evidence type="ECO:0000256" key="3">
    <source>
        <dbReference type="PROSITE-ProRule" id="PRU00221"/>
    </source>
</evidence>
<dbReference type="PROSITE" id="PS50082">
    <property type="entry name" value="WD_REPEATS_2"/>
    <property type="match status" value="4"/>
</dbReference>
<geneLocation type="nucleomorph" evidence="4"/>
<dbReference type="Pfam" id="PF00400">
    <property type="entry name" value="WD40"/>
    <property type="match status" value="1"/>
</dbReference>